<comment type="similarity">
    <text evidence="1 4">Belongs to the PstS family.</text>
</comment>
<evidence type="ECO:0000256" key="4">
    <source>
        <dbReference type="RuleBase" id="RU367119"/>
    </source>
</evidence>
<keyword evidence="4" id="KW-0574">Periplasm</keyword>
<keyword evidence="3 4" id="KW-0732">Signal</keyword>
<dbReference type="InterPro" id="IPR024370">
    <property type="entry name" value="PBP_domain"/>
</dbReference>
<dbReference type="Gene3D" id="3.40.190.10">
    <property type="entry name" value="Periplasmic binding protein-like II"/>
    <property type="match status" value="2"/>
</dbReference>
<dbReference type="AlphaFoldDB" id="A0A1S8YGQ7"/>
<dbReference type="GO" id="GO:0042301">
    <property type="term" value="F:phosphate ion binding"/>
    <property type="evidence" value="ECO:0007669"/>
    <property type="project" value="UniProtKB-UniRule"/>
</dbReference>
<dbReference type="GO" id="GO:0007155">
    <property type="term" value="P:cell adhesion"/>
    <property type="evidence" value="ECO:0007669"/>
    <property type="project" value="UniProtKB-UniRule"/>
</dbReference>
<dbReference type="InterPro" id="IPR050811">
    <property type="entry name" value="Phosphate_ABC_transporter"/>
</dbReference>
<dbReference type="GO" id="GO:0042597">
    <property type="term" value="C:periplasmic space"/>
    <property type="evidence" value="ECO:0007669"/>
    <property type="project" value="UniProtKB-SubCell"/>
</dbReference>
<organism evidence="6 7">
    <name type="scientific">Izhakiella australiensis</name>
    <dbReference type="NCBI Taxonomy" id="1926881"/>
    <lineage>
        <taxon>Bacteria</taxon>
        <taxon>Pseudomonadati</taxon>
        <taxon>Pseudomonadota</taxon>
        <taxon>Gammaproteobacteria</taxon>
        <taxon>Enterobacterales</taxon>
        <taxon>Erwiniaceae</taxon>
        <taxon>Izhakiella</taxon>
    </lineage>
</organism>
<dbReference type="NCBIfam" id="TIGR02136">
    <property type="entry name" value="ptsS_2"/>
    <property type="match status" value="1"/>
</dbReference>
<reference evidence="6 7" key="1">
    <citation type="submission" date="2016-12" db="EMBL/GenBank/DDBJ databases">
        <title>Izhakiella australiana sp. nov. of genus Izhakiella isolated from Australian desert.</title>
        <authorList>
            <person name="Ji M."/>
        </authorList>
    </citation>
    <scope>NUCLEOTIDE SEQUENCE [LARGE SCALE GENOMIC DNA]</scope>
    <source>
        <strain evidence="6 7">D4N98</strain>
    </source>
</reference>
<keyword evidence="4" id="KW-0592">Phosphate transport</keyword>
<gene>
    <name evidence="6" type="ORF">BTJ39_18930</name>
</gene>
<evidence type="ECO:0000313" key="6">
    <source>
        <dbReference type="EMBL" id="OON38047.1"/>
    </source>
</evidence>
<comment type="caution">
    <text evidence="6">The sequence shown here is derived from an EMBL/GenBank/DDBJ whole genome shotgun (WGS) entry which is preliminary data.</text>
</comment>
<keyword evidence="4" id="KW-0964">Secreted</keyword>
<feature type="chain" id="PRO_5027161568" description="Phosphate-binding protein" evidence="4">
    <location>
        <begin position="19"/>
        <end position="317"/>
    </location>
</feature>
<dbReference type="PANTHER" id="PTHR30570">
    <property type="entry name" value="PERIPLASMIC PHOSPHATE BINDING COMPONENT OF PHOSPHATE ABC TRANSPORTER"/>
    <property type="match status" value="1"/>
</dbReference>
<evidence type="ECO:0000259" key="5">
    <source>
        <dbReference type="Pfam" id="PF12849"/>
    </source>
</evidence>
<name>A0A1S8YGQ7_9GAMM</name>
<dbReference type="GO" id="GO:0006817">
    <property type="term" value="P:phosphate ion transport"/>
    <property type="evidence" value="ECO:0007669"/>
    <property type="project" value="UniProtKB-UniRule"/>
</dbReference>
<dbReference type="Pfam" id="PF12849">
    <property type="entry name" value="PBP_like_2"/>
    <property type="match status" value="1"/>
</dbReference>
<feature type="signal peptide" evidence="4">
    <location>
        <begin position="1"/>
        <end position="18"/>
    </location>
</feature>
<dbReference type="Proteomes" id="UP000190667">
    <property type="component" value="Unassembled WGS sequence"/>
</dbReference>
<dbReference type="STRING" id="1926881.BTJ39_18930"/>
<evidence type="ECO:0000256" key="3">
    <source>
        <dbReference type="ARBA" id="ARBA00022729"/>
    </source>
</evidence>
<dbReference type="GO" id="GO:0005576">
    <property type="term" value="C:extracellular region"/>
    <property type="evidence" value="ECO:0007669"/>
    <property type="project" value="UniProtKB-SubCell"/>
</dbReference>
<accession>A0A1S8YGQ7</accession>
<sequence>MKKLAFVILLLLSAGAVAAEQPLVGNLTSVGSDTLGGLMSLWAENFNRQHPGVNVQVQAAGSSTAPTALAAGAAQIGAMSRPMQASERQLFIDRFGYAPLAIPVATDALMVMVNQDNPLRGLRLRQLDALFSITRRCGPGPVPVTWQDLGVTQPGWAALRIQRFGRNSASGTWGFFKHRVLCQGDFRNDVAEFPGSSAVVQAVANTRNAIGYASIGFQASGVRMLPLSYNGADWIAPDEANIRSGRYPLTRQLYLYVNKAPGQPPDPLTRAFLQQILSPEGQALVRQSGYLPLSEMQRRQALKEIEGQGSAASFSRR</sequence>
<dbReference type="RefSeq" id="WP_078004283.1">
    <property type="nucleotide sequence ID" value="NZ_MRUL01000017.1"/>
</dbReference>
<dbReference type="EMBL" id="MRUL01000017">
    <property type="protein sequence ID" value="OON38047.1"/>
    <property type="molecule type" value="Genomic_DNA"/>
</dbReference>
<evidence type="ECO:0000256" key="2">
    <source>
        <dbReference type="ARBA" id="ARBA00022448"/>
    </source>
</evidence>
<protein>
    <recommendedName>
        <fullName evidence="4">Phosphate-binding protein</fullName>
    </recommendedName>
</protein>
<feature type="domain" description="PBP" evidence="5">
    <location>
        <begin position="17"/>
        <end position="280"/>
    </location>
</feature>
<dbReference type="InterPro" id="IPR011862">
    <property type="entry name" value="Phos-bd"/>
</dbReference>
<dbReference type="OrthoDB" id="9765713at2"/>
<keyword evidence="7" id="KW-1185">Reference proteome</keyword>
<dbReference type="PANTHER" id="PTHR30570:SF6">
    <property type="entry name" value="PHOSPHATE-BINDING PROTEIN PSTS"/>
    <property type="match status" value="1"/>
</dbReference>
<dbReference type="SUPFAM" id="SSF53850">
    <property type="entry name" value="Periplasmic binding protein-like II"/>
    <property type="match status" value="1"/>
</dbReference>
<evidence type="ECO:0000313" key="7">
    <source>
        <dbReference type="Proteomes" id="UP000190667"/>
    </source>
</evidence>
<dbReference type="CDD" id="cd13566">
    <property type="entry name" value="PBP2_phosphate"/>
    <property type="match status" value="1"/>
</dbReference>
<comment type="function">
    <text evidence="4">Involved in the system for phosphate transport across the cytoplasmic membrane.</text>
</comment>
<proteinExistence type="inferred from homology"/>
<keyword evidence="2 4" id="KW-0813">Transport</keyword>
<evidence type="ECO:0000256" key="1">
    <source>
        <dbReference type="ARBA" id="ARBA00008725"/>
    </source>
</evidence>
<comment type="subcellular location">
    <subcellularLocation>
        <location evidence="4">Periplasm</location>
    </subcellularLocation>
    <subcellularLocation>
        <location evidence="4">Secreted</location>
    </subcellularLocation>
</comment>